<dbReference type="HOGENOM" id="CLU_2009330_0_0_1"/>
<name>L2FZ78_COLFN</name>
<dbReference type="AlphaFoldDB" id="L2FZ78"/>
<accession>L2FZ78</accession>
<reference evidence="2" key="1">
    <citation type="submission" date="2012-08" db="EMBL/GenBank/DDBJ databases">
        <title>Genome analysis of Colletotrichum orbiculare and Colletotrichum fructicola.</title>
        <authorList>
            <person name="Gan P.H.P."/>
            <person name="Ikeda K."/>
            <person name="Irieda H."/>
            <person name="Narusaka M."/>
            <person name="O'Connell R.J."/>
            <person name="Narusaka Y."/>
            <person name="Takano Y."/>
            <person name="Kubo Y."/>
            <person name="Shirasu K."/>
        </authorList>
    </citation>
    <scope>NUCLEOTIDE SEQUENCE</scope>
    <source>
        <strain evidence="2">Nara gc5</strain>
    </source>
</reference>
<sequence length="124" mass="13092">KLGSLGFGSRTASPPSSALALSPSNPSVPRTRKDISAYLIEQLAPAFGAFCLRGIQPLSPYSIENPKFRLPISRSKPVASVSQRGSADSTRTIRSFGVCIDNLSVVNALEGYGKTPLSSQKAIL</sequence>
<organism evidence="2">
    <name type="scientific">Colletotrichum fructicola (strain Nara gc5)</name>
    <name type="common">Anthracnose fungus</name>
    <name type="synonym">Colletotrichum gloeosporioides (strain Nara gc5)</name>
    <dbReference type="NCBI Taxonomy" id="1213859"/>
    <lineage>
        <taxon>Eukaryota</taxon>
        <taxon>Fungi</taxon>
        <taxon>Dikarya</taxon>
        <taxon>Ascomycota</taxon>
        <taxon>Pezizomycotina</taxon>
        <taxon>Sordariomycetes</taxon>
        <taxon>Hypocreomycetidae</taxon>
        <taxon>Glomerellales</taxon>
        <taxon>Glomerellaceae</taxon>
        <taxon>Colletotrichum</taxon>
        <taxon>Colletotrichum gloeosporioides species complex</taxon>
    </lineage>
</organism>
<protein>
    <submittedName>
        <fullName evidence="2">Uncharacterized protein</fullName>
    </submittedName>
</protein>
<evidence type="ECO:0000313" key="2">
    <source>
        <dbReference type="EMBL" id="ELA31058.1"/>
    </source>
</evidence>
<gene>
    <name evidence="2" type="ORF">CGGC5_8754</name>
</gene>
<feature type="non-terminal residue" evidence="2">
    <location>
        <position position="1"/>
    </location>
</feature>
<dbReference type="EMBL" id="KB020770">
    <property type="protein sequence ID" value="ELA31058.1"/>
    <property type="molecule type" value="Genomic_DNA"/>
</dbReference>
<feature type="region of interest" description="Disordered" evidence="1">
    <location>
        <begin position="1"/>
        <end position="29"/>
    </location>
</feature>
<proteinExistence type="predicted"/>
<evidence type="ECO:0000256" key="1">
    <source>
        <dbReference type="SAM" id="MobiDB-lite"/>
    </source>
</evidence>
<feature type="compositionally biased region" description="Low complexity" evidence="1">
    <location>
        <begin position="12"/>
        <end position="27"/>
    </location>
</feature>